<protein>
    <submittedName>
        <fullName evidence="1">Os07g0479800 protein</fullName>
    </submittedName>
</protein>
<name>A0A0P0X5K9_ORYSJ</name>
<dbReference type="InParanoid" id="A0A0P0X5K9"/>
<accession>A0A0P0X5K9</accession>
<reference evidence="1 2" key="2">
    <citation type="journal article" date="2013" name="Plant Cell Physiol.">
        <title>Rice Annotation Project Database (RAP-DB): an integrative and interactive database for rice genomics.</title>
        <authorList>
            <person name="Sakai H."/>
            <person name="Lee S.S."/>
            <person name="Tanaka T."/>
            <person name="Numa H."/>
            <person name="Kim J."/>
            <person name="Kawahara Y."/>
            <person name="Wakimoto H."/>
            <person name="Yang C.C."/>
            <person name="Iwamoto M."/>
            <person name="Abe T."/>
            <person name="Yamada Y."/>
            <person name="Muto A."/>
            <person name="Inokuchi H."/>
            <person name="Ikemura T."/>
            <person name="Matsumoto T."/>
            <person name="Sasaki T."/>
            <person name="Itoh T."/>
        </authorList>
    </citation>
    <scope>NUCLEOTIDE SEQUENCE [LARGE SCALE GENOMIC DNA]</scope>
    <source>
        <strain evidence="2">cv. Nipponbare</strain>
    </source>
</reference>
<proteinExistence type="predicted"/>
<dbReference type="PaxDb" id="39947-A0A0P0X5K9"/>
<dbReference type="EMBL" id="AP014963">
    <property type="protein sequence ID" value="BAT01476.1"/>
    <property type="molecule type" value="Genomic_DNA"/>
</dbReference>
<dbReference type="AlphaFoldDB" id="A0A0P0X5K9"/>
<reference evidence="1 2" key="3">
    <citation type="journal article" date="2013" name="Rice">
        <title>Improvement of the Oryza sativa Nipponbare reference genome using next generation sequence and optical map data.</title>
        <authorList>
            <person name="Kawahara Y."/>
            <person name="de la Bastide M."/>
            <person name="Hamilton J.P."/>
            <person name="Kanamori H."/>
            <person name="McCombie W.R."/>
            <person name="Ouyang S."/>
            <person name="Schwartz D.C."/>
            <person name="Tanaka T."/>
            <person name="Wu J."/>
            <person name="Zhou S."/>
            <person name="Childs K.L."/>
            <person name="Davidson R.M."/>
            <person name="Lin H."/>
            <person name="Quesada-Ocampo L."/>
            <person name="Vaillancourt B."/>
            <person name="Sakai H."/>
            <person name="Lee S.S."/>
            <person name="Kim J."/>
            <person name="Numa H."/>
            <person name="Itoh T."/>
            <person name="Buell C.R."/>
            <person name="Matsumoto T."/>
        </authorList>
    </citation>
    <scope>NUCLEOTIDE SEQUENCE [LARGE SCALE GENOMIC DNA]</scope>
    <source>
        <strain evidence="2">cv. Nipponbare</strain>
    </source>
</reference>
<organism evidence="1 2">
    <name type="scientific">Oryza sativa subsp. japonica</name>
    <name type="common">Rice</name>
    <dbReference type="NCBI Taxonomy" id="39947"/>
    <lineage>
        <taxon>Eukaryota</taxon>
        <taxon>Viridiplantae</taxon>
        <taxon>Streptophyta</taxon>
        <taxon>Embryophyta</taxon>
        <taxon>Tracheophyta</taxon>
        <taxon>Spermatophyta</taxon>
        <taxon>Magnoliopsida</taxon>
        <taxon>Liliopsida</taxon>
        <taxon>Poales</taxon>
        <taxon>Poaceae</taxon>
        <taxon>BOP clade</taxon>
        <taxon>Oryzoideae</taxon>
        <taxon>Oryzeae</taxon>
        <taxon>Oryzinae</taxon>
        <taxon>Oryza</taxon>
        <taxon>Oryza sativa</taxon>
    </lineage>
</organism>
<dbReference type="Proteomes" id="UP000059680">
    <property type="component" value="Chromosome 7"/>
</dbReference>
<reference evidence="2" key="1">
    <citation type="journal article" date="2005" name="Nature">
        <title>The map-based sequence of the rice genome.</title>
        <authorList>
            <consortium name="International rice genome sequencing project (IRGSP)"/>
            <person name="Matsumoto T."/>
            <person name="Wu J."/>
            <person name="Kanamori H."/>
            <person name="Katayose Y."/>
            <person name="Fujisawa M."/>
            <person name="Namiki N."/>
            <person name="Mizuno H."/>
            <person name="Yamamoto K."/>
            <person name="Antonio B.A."/>
            <person name="Baba T."/>
            <person name="Sakata K."/>
            <person name="Nagamura Y."/>
            <person name="Aoki H."/>
            <person name="Arikawa K."/>
            <person name="Arita K."/>
            <person name="Bito T."/>
            <person name="Chiden Y."/>
            <person name="Fujitsuka N."/>
            <person name="Fukunaka R."/>
            <person name="Hamada M."/>
            <person name="Harada C."/>
            <person name="Hayashi A."/>
            <person name="Hijishita S."/>
            <person name="Honda M."/>
            <person name="Hosokawa S."/>
            <person name="Ichikawa Y."/>
            <person name="Idonuma A."/>
            <person name="Iijima M."/>
            <person name="Ikeda M."/>
            <person name="Ikeno M."/>
            <person name="Ito K."/>
            <person name="Ito S."/>
            <person name="Ito T."/>
            <person name="Ito Y."/>
            <person name="Ito Y."/>
            <person name="Iwabuchi A."/>
            <person name="Kamiya K."/>
            <person name="Karasawa W."/>
            <person name="Kurita K."/>
            <person name="Katagiri S."/>
            <person name="Kikuta A."/>
            <person name="Kobayashi H."/>
            <person name="Kobayashi N."/>
            <person name="Machita K."/>
            <person name="Maehara T."/>
            <person name="Masukawa M."/>
            <person name="Mizubayashi T."/>
            <person name="Mukai Y."/>
            <person name="Nagasaki H."/>
            <person name="Nagata Y."/>
            <person name="Naito S."/>
            <person name="Nakashima M."/>
            <person name="Nakama Y."/>
            <person name="Nakamichi Y."/>
            <person name="Nakamura M."/>
            <person name="Meguro A."/>
            <person name="Negishi M."/>
            <person name="Ohta I."/>
            <person name="Ohta T."/>
            <person name="Okamoto M."/>
            <person name="Ono N."/>
            <person name="Saji S."/>
            <person name="Sakaguchi M."/>
            <person name="Sakai K."/>
            <person name="Shibata M."/>
            <person name="Shimokawa T."/>
            <person name="Song J."/>
            <person name="Takazaki Y."/>
            <person name="Terasawa K."/>
            <person name="Tsugane M."/>
            <person name="Tsuji K."/>
            <person name="Ueda S."/>
            <person name="Waki K."/>
            <person name="Yamagata H."/>
            <person name="Yamamoto M."/>
            <person name="Yamamoto S."/>
            <person name="Yamane H."/>
            <person name="Yoshiki S."/>
            <person name="Yoshihara R."/>
            <person name="Yukawa K."/>
            <person name="Zhong H."/>
            <person name="Yano M."/>
            <person name="Yuan Q."/>
            <person name="Ouyang S."/>
            <person name="Liu J."/>
            <person name="Jones K.M."/>
            <person name="Gansberger K."/>
            <person name="Moffat K."/>
            <person name="Hill J."/>
            <person name="Bera J."/>
            <person name="Fadrosh D."/>
            <person name="Jin S."/>
            <person name="Johri S."/>
            <person name="Kim M."/>
            <person name="Overton L."/>
            <person name="Reardon M."/>
            <person name="Tsitrin T."/>
            <person name="Vuong H."/>
            <person name="Weaver B."/>
            <person name="Ciecko A."/>
            <person name="Tallon L."/>
            <person name="Jackson J."/>
            <person name="Pai G."/>
            <person name="Aken S.V."/>
            <person name="Utterback T."/>
            <person name="Reidmuller S."/>
            <person name="Feldblyum T."/>
            <person name="Hsiao J."/>
            <person name="Zismann V."/>
            <person name="Iobst S."/>
            <person name="de Vazeille A.R."/>
            <person name="Buell C.R."/>
            <person name="Ying K."/>
            <person name="Li Y."/>
            <person name="Lu T."/>
            <person name="Huang Y."/>
            <person name="Zhao Q."/>
            <person name="Feng Q."/>
            <person name="Zhang L."/>
            <person name="Zhu J."/>
            <person name="Weng Q."/>
            <person name="Mu J."/>
            <person name="Lu Y."/>
            <person name="Fan D."/>
            <person name="Liu Y."/>
            <person name="Guan J."/>
            <person name="Zhang Y."/>
            <person name="Yu S."/>
            <person name="Liu X."/>
            <person name="Zhang Y."/>
            <person name="Hong G."/>
            <person name="Han B."/>
            <person name="Choisne N."/>
            <person name="Demange N."/>
            <person name="Orjeda G."/>
            <person name="Samain S."/>
            <person name="Cattolico L."/>
            <person name="Pelletier E."/>
            <person name="Couloux A."/>
            <person name="Segurens B."/>
            <person name="Wincker P."/>
            <person name="D'Hont A."/>
            <person name="Scarpelli C."/>
            <person name="Weissenbach J."/>
            <person name="Salanoubat M."/>
            <person name="Quetier F."/>
            <person name="Yu Y."/>
            <person name="Kim H.R."/>
            <person name="Rambo T."/>
            <person name="Currie J."/>
            <person name="Collura K."/>
            <person name="Luo M."/>
            <person name="Yang T."/>
            <person name="Ammiraju J.S.S."/>
            <person name="Engler F."/>
            <person name="Soderlund C."/>
            <person name="Wing R.A."/>
            <person name="Palmer L.E."/>
            <person name="de la Bastide M."/>
            <person name="Spiegel L."/>
            <person name="Nascimento L."/>
            <person name="Zutavern T."/>
            <person name="O'Shaughnessy A."/>
            <person name="Dike S."/>
            <person name="Dedhia N."/>
            <person name="Preston R."/>
            <person name="Balija V."/>
            <person name="McCombie W.R."/>
            <person name="Chow T."/>
            <person name="Chen H."/>
            <person name="Chung M."/>
            <person name="Chen C."/>
            <person name="Shaw J."/>
            <person name="Wu H."/>
            <person name="Hsiao K."/>
            <person name="Chao Y."/>
            <person name="Chu M."/>
            <person name="Cheng C."/>
            <person name="Hour A."/>
            <person name="Lee P."/>
            <person name="Lin S."/>
            <person name="Lin Y."/>
            <person name="Liou J."/>
            <person name="Liu S."/>
            <person name="Hsing Y."/>
            <person name="Raghuvanshi S."/>
            <person name="Mohanty A."/>
            <person name="Bharti A.K."/>
            <person name="Gaur A."/>
            <person name="Gupta V."/>
            <person name="Kumar D."/>
            <person name="Ravi V."/>
            <person name="Vij S."/>
            <person name="Kapur A."/>
            <person name="Khurana P."/>
            <person name="Khurana P."/>
            <person name="Khurana J.P."/>
            <person name="Tyagi A.K."/>
            <person name="Gaikwad K."/>
            <person name="Singh A."/>
            <person name="Dalal V."/>
            <person name="Srivastava S."/>
            <person name="Dixit A."/>
            <person name="Pal A.K."/>
            <person name="Ghazi I.A."/>
            <person name="Yadav M."/>
            <person name="Pandit A."/>
            <person name="Bhargava A."/>
            <person name="Sureshbabu K."/>
            <person name="Batra K."/>
            <person name="Sharma T.R."/>
            <person name="Mohapatra T."/>
            <person name="Singh N.K."/>
            <person name="Messing J."/>
            <person name="Nelson A.B."/>
            <person name="Fuks G."/>
            <person name="Kavchok S."/>
            <person name="Keizer G."/>
            <person name="Linton E."/>
            <person name="Llaca V."/>
            <person name="Song R."/>
            <person name="Tanyolac B."/>
            <person name="Young S."/>
            <person name="Ho-Il K."/>
            <person name="Hahn J.H."/>
            <person name="Sangsakoo G."/>
            <person name="Vanavichit A."/>
            <person name="de Mattos Luiz.A.T."/>
            <person name="Zimmer P.D."/>
            <person name="Malone G."/>
            <person name="Dellagostin O."/>
            <person name="de Oliveira A.C."/>
            <person name="Bevan M."/>
            <person name="Bancroft I."/>
            <person name="Minx P."/>
            <person name="Cordum H."/>
            <person name="Wilson R."/>
            <person name="Cheng Z."/>
            <person name="Jin W."/>
            <person name="Jiang J."/>
            <person name="Leong S.A."/>
            <person name="Iwama H."/>
            <person name="Gojobori T."/>
            <person name="Itoh T."/>
            <person name="Niimura Y."/>
            <person name="Fujii Y."/>
            <person name="Habara T."/>
            <person name="Sakai H."/>
            <person name="Sato Y."/>
            <person name="Wilson G."/>
            <person name="Kumar K."/>
            <person name="McCouch S."/>
            <person name="Juretic N."/>
            <person name="Hoen D."/>
            <person name="Wright S."/>
            <person name="Bruskiewich R."/>
            <person name="Bureau T."/>
            <person name="Miyao A."/>
            <person name="Hirochika H."/>
            <person name="Nishikawa T."/>
            <person name="Kadowaki K."/>
            <person name="Sugiura M."/>
            <person name="Burr B."/>
            <person name="Sasaki T."/>
        </authorList>
    </citation>
    <scope>NUCLEOTIDE SEQUENCE [LARGE SCALE GENOMIC DNA]</scope>
    <source>
        <strain evidence="2">cv. Nipponbare</strain>
    </source>
</reference>
<sequence length="118" mass="13281">MGTAATSRIYEALKMLQPPPWVHARPHLCLYHVTLVVLTTNLSSPLFWPPFPLALHFAGSSSVTIARAFIPDTINKAIGTDKKATEYADLWKTDLLMRHMFQEALGWQEMSAHVSFTE</sequence>
<evidence type="ECO:0000313" key="1">
    <source>
        <dbReference type="EMBL" id="BAT01476.1"/>
    </source>
</evidence>
<keyword evidence="2" id="KW-1185">Reference proteome</keyword>
<gene>
    <name evidence="1" type="ordered locus">Os07g0479800</name>
    <name evidence="1" type="ORF">OSNPB_070479800</name>
</gene>
<evidence type="ECO:0000313" key="2">
    <source>
        <dbReference type="Proteomes" id="UP000059680"/>
    </source>
</evidence>